<keyword evidence="6 11" id="KW-0418">Kinase</keyword>
<dbReference type="Pfam" id="PF00672">
    <property type="entry name" value="HAMP"/>
    <property type="match status" value="1"/>
</dbReference>
<dbReference type="InterPro" id="IPR003660">
    <property type="entry name" value="HAMP_dom"/>
</dbReference>
<evidence type="ECO:0000256" key="6">
    <source>
        <dbReference type="ARBA" id="ARBA00022777"/>
    </source>
</evidence>
<keyword evidence="5" id="KW-0808">Transferase</keyword>
<reference evidence="11" key="1">
    <citation type="journal article" date="2005" name="Environ. Microbiol.">
        <title>Genetic and functional properties of uncultivated thermophilic crenarchaeotes from a subsurface gold mine as revealed by analysis of genome fragments.</title>
        <authorList>
            <person name="Nunoura T."/>
            <person name="Hirayama H."/>
            <person name="Takami H."/>
            <person name="Oida H."/>
            <person name="Nishi S."/>
            <person name="Shimamura S."/>
            <person name="Suzuki Y."/>
            <person name="Inagaki F."/>
            <person name="Takai K."/>
            <person name="Nealson K.H."/>
            <person name="Horikoshi K."/>
        </authorList>
    </citation>
    <scope>NUCLEOTIDE SEQUENCE</scope>
</reference>
<dbReference type="CDD" id="cd16922">
    <property type="entry name" value="HATPase_EvgS-ArcB-TorS-like"/>
    <property type="match status" value="1"/>
</dbReference>
<keyword evidence="7" id="KW-0902">Two-component regulatory system</keyword>
<dbReference type="GO" id="GO:0000155">
    <property type="term" value="F:phosphorelay sensor kinase activity"/>
    <property type="evidence" value="ECO:0007669"/>
    <property type="project" value="InterPro"/>
</dbReference>
<dbReference type="InterPro" id="IPR004358">
    <property type="entry name" value="Sig_transdc_His_kin-like_C"/>
</dbReference>
<dbReference type="AlphaFoldDB" id="H5SQU9"/>
<dbReference type="Gene3D" id="6.10.340.10">
    <property type="match status" value="1"/>
</dbReference>
<dbReference type="Gene3D" id="1.10.287.130">
    <property type="match status" value="1"/>
</dbReference>
<protein>
    <recommendedName>
        <fullName evidence="3">histidine kinase</fullName>
        <ecNumber evidence="3">2.7.13.3</ecNumber>
    </recommendedName>
</protein>
<accession>H5SQU9</accession>
<evidence type="ECO:0000259" key="10">
    <source>
        <dbReference type="PROSITE" id="PS50885"/>
    </source>
</evidence>
<dbReference type="Pfam" id="PF00512">
    <property type="entry name" value="HisKA"/>
    <property type="match status" value="1"/>
</dbReference>
<dbReference type="FunFam" id="3.30.565.10:FF:000006">
    <property type="entry name" value="Sensor histidine kinase WalK"/>
    <property type="match status" value="1"/>
</dbReference>
<keyword evidence="8" id="KW-0812">Transmembrane</keyword>
<comment type="subcellular location">
    <subcellularLocation>
        <location evidence="2">Membrane</location>
    </subcellularLocation>
</comment>
<comment type="catalytic activity">
    <reaction evidence="1">
        <text>ATP + protein L-histidine = ADP + protein N-phospho-L-histidine.</text>
        <dbReference type="EC" id="2.7.13.3"/>
    </reaction>
</comment>
<dbReference type="SMART" id="SM00387">
    <property type="entry name" value="HATPase_c"/>
    <property type="match status" value="1"/>
</dbReference>
<dbReference type="PANTHER" id="PTHR43711:SF1">
    <property type="entry name" value="HISTIDINE KINASE 1"/>
    <property type="match status" value="1"/>
</dbReference>
<proteinExistence type="predicted"/>
<dbReference type="InterPro" id="IPR003594">
    <property type="entry name" value="HATPase_dom"/>
</dbReference>
<dbReference type="PANTHER" id="PTHR43711">
    <property type="entry name" value="TWO-COMPONENT HISTIDINE KINASE"/>
    <property type="match status" value="1"/>
</dbReference>
<dbReference type="InterPro" id="IPR003661">
    <property type="entry name" value="HisK_dim/P_dom"/>
</dbReference>
<keyword evidence="8" id="KW-0472">Membrane</keyword>
<evidence type="ECO:0000256" key="5">
    <source>
        <dbReference type="ARBA" id="ARBA00022679"/>
    </source>
</evidence>
<dbReference type="EC" id="2.7.13.3" evidence="3"/>
<dbReference type="GO" id="GO:0016020">
    <property type="term" value="C:membrane"/>
    <property type="evidence" value="ECO:0007669"/>
    <property type="project" value="UniProtKB-SubCell"/>
</dbReference>
<dbReference type="PRINTS" id="PR00344">
    <property type="entry name" value="BCTRLSENSOR"/>
</dbReference>
<dbReference type="SUPFAM" id="SSF158472">
    <property type="entry name" value="HAMP domain-like"/>
    <property type="match status" value="1"/>
</dbReference>
<keyword evidence="4" id="KW-0597">Phosphoprotein</keyword>
<name>H5SQU9_ACEAU</name>
<dbReference type="Gene3D" id="3.30.565.10">
    <property type="entry name" value="Histidine kinase-like ATPase, C-terminal domain"/>
    <property type="match status" value="1"/>
</dbReference>
<evidence type="ECO:0000256" key="4">
    <source>
        <dbReference type="ARBA" id="ARBA00022553"/>
    </source>
</evidence>
<dbReference type="EMBL" id="AP011801">
    <property type="protein sequence ID" value="BAL58466.1"/>
    <property type="molecule type" value="Genomic_DNA"/>
</dbReference>
<dbReference type="CDD" id="cd00082">
    <property type="entry name" value="HisKA"/>
    <property type="match status" value="1"/>
</dbReference>
<dbReference type="CDD" id="cd06225">
    <property type="entry name" value="HAMP"/>
    <property type="match status" value="1"/>
</dbReference>
<dbReference type="PROSITE" id="PS50109">
    <property type="entry name" value="HIS_KIN"/>
    <property type="match status" value="1"/>
</dbReference>
<feature type="domain" description="HAMP" evidence="10">
    <location>
        <begin position="187"/>
        <end position="239"/>
    </location>
</feature>
<reference evidence="11" key="2">
    <citation type="journal article" date="2012" name="PLoS ONE">
        <title>A Deeply Branching Thermophilic Bacterium with an Ancient Acetyl-CoA Pathway Dominates a Subsurface Ecosystem.</title>
        <authorList>
            <person name="Takami H."/>
            <person name="Noguchi H."/>
            <person name="Takaki Y."/>
            <person name="Uchiyama I."/>
            <person name="Toyoda A."/>
            <person name="Nishi S."/>
            <person name="Chee G.-J."/>
            <person name="Arai W."/>
            <person name="Nunoura T."/>
            <person name="Itoh T."/>
            <person name="Hattori M."/>
            <person name="Takai K."/>
        </authorList>
    </citation>
    <scope>NUCLEOTIDE SEQUENCE</scope>
</reference>
<gene>
    <name evidence="11" type="ORF">HGMM_OP2C016</name>
</gene>
<dbReference type="SMART" id="SM00388">
    <property type="entry name" value="HisKA"/>
    <property type="match status" value="1"/>
</dbReference>
<organism evidence="11">
    <name type="scientific">Acetithermum autotrophicum</name>
    <dbReference type="NCBI Taxonomy" id="1446466"/>
    <lineage>
        <taxon>Bacteria</taxon>
        <taxon>Candidatus Bipolaricaulota</taxon>
        <taxon>Candidatus Acetithermum</taxon>
    </lineage>
</organism>
<evidence type="ECO:0000259" key="9">
    <source>
        <dbReference type="PROSITE" id="PS50109"/>
    </source>
</evidence>
<dbReference type="InterPro" id="IPR036890">
    <property type="entry name" value="HATPase_C_sf"/>
</dbReference>
<dbReference type="SUPFAM" id="SSF55874">
    <property type="entry name" value="ATPase domain of HSP90 chaperone/DNA topoisomerase II/histidine kinase"/>
    <property type="match status" value="1"/>
</dbReference>
<feature type="domain" description="Histidine kinase" evidence="9">
    <location>
        <begin position="247"/>
        <end position="461"/>
    </location>
</feature>
<dbReference type="PROSITE" id="PS50885">
    <property type="entry name" value="HAMP"/>
    <property type="match status" value="1"/>
</dbReference>
<dbReference type="SMART" id="SM00304">
    <property type="entry name" value="HAMP"/>
    <property type="match status" value="1"/>
</dbReference>
<sequence length="461" mass="50377">MISRIPLRLKLIGAFALLVGLGGGITYWLAEHAVRESFQAFSLQSGIIQAYQLQQAFADYYEHVGSWRGVEHFFNSEGPPPGLGMRYRMGLAMFAYQANLILANEDGIVLLAPDPQLLGQKLLEETLIAGVPVNVAGRRVGTLLAGSLENIFSPLEQTFLDSLHTSILTAGVIATLAAIGLGALLLRQLTVPLRRLVQATEQISIGNAGPRLPVPSHDELGQLSAAFNRMAERLEQSERLRRQMIADIAHELRTPLTVIQGNLQAILDGVYEPTPEVIASIHEESSLLARLVSDLRELSLAEAGELHLEKQLTDIREVIRQTVTVLEPSLESKRITLRVELPQEPVVVKIDPQRIKQVLFNLLNNAERYTPEGGQIGLSVARSENEIRVSVSDTGPGIAPEDLPYVFERFWRADRSRSRATGGSGLGLAIAKHFIEAHGGTIWAESAPGHGATFTFSLPLS</sequence>
<evidence type="ECO:0000313" key="11">
    <source>
        <dbReference type="EMBL" id="BAL58466.1"/>
    </source>
</evidence>
<evidence type="ECO:0000256" key="2">
    <source>
        <dbReference type="ARBA" id="ARBA00004370"/>
    </source>
</evidence>
<dbReference type="InterPro" id="IPR005467">
    <property type="entry name" value="His_kinase_dom"/>
</dbReference>
<evidence type="ECO:0000256" key="3">
    <source>
        <dbReference type="ARBA" id="ARBA00012438"/>
    </source>
</evidence>
<feature type="transmembrane region" description="Helical" evidence="8">
    <location>
        <begin position="12"/>
        <end position="30"/>
    </location>
</feature>
<dbReference type="Pfam" id="PF02518">
    <property type="entry name" value="HATPase_c"/>
    <property type="match status" value="1"/>
</dbReference>
<dbReference type="InterPro" id="IPR036097">
    <property type="entry name" value="HisK_dim/P_sf"/>
</dbReference>
<keyword evidence="8" id="KW-1133">Transmembrane helix</keyword>
<evidence type="ECO:0000256" key="1">
    <source>
        <dbReference type="ARBA" id="ARBA00000085"/>
    </source>
</evidence>
<feature type="transmembrane region" description="Helical" evidence="8">
    <location>
        <begin position="163"/>
        <end position="186"/>
    </location>
</feature>
<evidence type="ECO:0000256" key="7">
    <source>
        <dbReference type="ARBA" id="ARBA00023012"/>
    </source>
</evidence>
<dbReference type="InterPro" id="IPR050736">
    <property type="entry name" value="Sensor_HK_Regulatory"/>
</dbReference>
<dbReference type="SUPFAM" id="SSF47384">
    <property type="entry name" value="Homodimeric domain of signal transducing histidine kinase"/>
    <property type="match status" value="1"/>
</dbReference>
<evidence type="ECO:0000256" key="8">
    <source>
        <dbReference type="SAM" id="Phobius"/>
    </source>
</evidence>